<evidence type="ECO:0000259" key="2">
    <source>
        <dbReference type="Pfam" id="PF12770"/>
    </source>
</evidence>
<reference evidence="3 4" key="1">
    <citation type="submission" date="2020-10" db="EMBL/GenBank/DDBJ databases">
        <title>Connecting structure to function with the recovery of over 1000 high-quality activated sludge metagenome-assembled genomes encoding full-length rRNA genes using long-read sequencing.</title>
        <authorList>
            <person name="Singleton C.M."/>
            <person name="Petriglieri F."/>
            <person name="Kristensen J.M."/>
            <person name="Kirkegaard R.H."/>
            <person name="Michaelsen T.Y."/>
            <person name="Andersen M.H."/>
            <person name="Karst S.M."/>
            <person name="Dueholm M.S."/>
            <person name="Nielsen P.H."/>
            <person name="Albertsen M."/>
        </authorList>
    </citation>
    <scope>NUCLEOTIDE SEQUENCE [LARGE SCALE GENOMIC DNA]</scope>
    <source>
        <strain evidence="3">EsbW_18-Q3-R4-48_BATAC.463</strain>
    </source>
</reference>
<dbReference type="InterPro" id="IPR024983">
    <property type="entry name" value="CHAT_dom"/>
</dbReference>
<evidence type="ECO:0000256" key="1">
    <source>
        <dbReference type="SAM" id="MobiDB-lite"/>
    </source>
</evidence>
<evidence type="ECO:0000313" key="4">
    <source>
        <dbReference type="Proteomes" id="UP000739411"/>
    </source>
</evidence>
<dbReference type="EMBL" id="JADJMS010000019">
    <property type="protein sequence ID" value="MBK7415308.1"/>
    <property type="molecule type" value="Genomic_DNA"/>
</dbReference>
<evidence type="ECO:0000313" key="3">
    <source>
        <dbReference type="EMBL" id="MBK7415308.1"/>
    </source>
</evidence>
<dbReference type="Pfam" id="PF12770">
    <property type="entry name" value="CHAT"/>
    <property type="match status" value="1"/>
</dbReference>
<accession>A0A935MQW2</accession>
<comment type="caution">
    <text evidence="3">The sequence shown here is derived from an EMBL/GenBank/DDBJ whole genome shotgun (WGS) entry which is preliminary data.</text>
</comment>
<dbReference type="AlphaFoldDB" id="A0A935MQW2"/>
<gene>
    <name evidence="3" type="ORF">IPJ38_09595</name>
</gene>
<feature type="region of interest" description="Disordered" evidence="1">
    <location>
        <begin position="186"/>
        <end position="215"/>
    </location>
</feature>
<protein>
    <submittedName>
        <fullName evidence="3">CHAT domain-containing protein</fullName>
    </submittedName>
</protein>
<sequence>MQDFLGDRCAVEDIEDGSSRLIAAGTAILYPVIFEDRVELLLATANGIVRTTTPISGSKLRSEAAWLADSLRNGYSDYEMPARKLYDWLLRPIADLLAARQVKLLVVVPDGVLRLVPLAALYDGKEFAIEKYAVSMVTGLSMTNTATSAGREASSLVVGMAEPGPVVDKLNQTTISQILGASSRRSASSRSLAQHPAMSSARLRSPTSPPLSIEGTKRSTSEMLHEALLLPGVKQEVEALSRILGGTSMLDSRFTLDHFRKEATAGEYRIIHIASHGVFGGNAESSYIMAFDDVLTLDGLQSLLKTEELRRTPIELLTLSACETADGDARSPLGISGAAIKARARSVLGTLWPVDDTAARKVMESFYRGLRTAYWSKAEALRQAQLELVHSKDLRQPFFWAPFVLIGNWL</sequence>
<organism evidence="3 4">
    <name type="scientific">Candidatus Dechloromonas phosphorivorans</name>
    <dbReference type="NCBI Taxonomy" id="2899244"/>
    <lineage>
        <taxon>Bacteria</taxon>
        <taxon>Pseudomonadati</taxon>
        <taxon>Pseudomonadota</taxon>
        <taxon>Betaproteobacteria</taxon>
        <taxon>Rhodocyclales</taxon>
        <taxon>Azonexaceae</taxon>
        <taxon>Dechloromonas</taxon>
    </lineage>
</organism>
<proteinExistence type="predicted"/>
<name>A0A935MQW2_9RHOO</name>
<dbReference type="Proteomes" id="UP000739411">
    <property type="component" value="Unassembled WGS sequence"/>
</dbReference>
<feature type="domain" description="CHAT" evidence="2">
    <location>
        <begin position="81"/>
        <end position="408"/>
    </location>
</feature>